<proteinExistence type="inferred from homology"/>
<dbReference type="Gene3D" id="3.10.50.40">
    <property type="match status" value="1"/>
</dbReference>
<keyword evidence="11" id="KW-1185">Reference proteome</keyword>
<dbReference type="Pfam" id="PF13145">
    <property type="entry name" value="Rotamase_2"/>
    <property type="match status" value="1"/>
</dbReference>
<evidence type="ECO:0000256" key="2">
    <source>
        <dbReference type="ARBA" id="ARBA00007656"/>
    </source>
</evidence>
<dbReference type="EC" id="5.2.1.8" evidence="3"/>
<feature type="signal peptide" evidence="8">
    <location>
        <begin position="1"/>
        <end position="21"/>
    </location>
</feature>
<evidence type="ECO:0000256" key="3">
    <source>
        <dbReference type="ARBA" id="ARBA00013194"/>
    </source>
</evidence>
<keyword evidence="6 7" id="KW-0413">Isomerase</keyword>
<evidence type="ECO:0000256" key="4">
    <source>
        <dbReference type="ARBA" id="ARBA00022729"/>
    </source>
</evidence>
<evidence type="ECO:0000313" key="10">
    <source>
        <dbReference type="EMBL" id="STZ75331.1"/>
    </source>
</evidence>
<keyword evidence="5 7" id="KW-0697">Rotamase</keyword>
<dbReference type="PANTHER" id="PTHR47245:SF1">
    <property type="entry name" value="FOLDASE PROTEIN PRSA"/>
    <property type="match status" value="1"/>
</dbReference>
<dbReference type="EMBL" id="UGQS01000001">
    <property type="protein sequence ID" value="STZ75331.1"/>
    <property type="molecule type" value="Genomic_DNA"/>
</dbReference>
<dbReference type="InterPro" id="IPR050245">
    <property type="entry name" value="PrsA_foldase"/>
</dbReference>
<comment type="similarity">
    <text evidence="2">Belongs to the PpiC/parvulin rotamase family.</text>
</comment>
<dbReference type="SUPFAM" id="SSF109998">
    <property type="entry name" value="Triger factor/SurA peptide-binding domain-like"/>
    <property type="match status" value="1"/>
</dbReference>
<sequence length="290" mass="31931">MKKIHFASALMMAAVSGSLFAQTLVTVNGQAIDSSVIDNQVKNIRAANSQIQDSPALRQELTNNQIVATVISQEAKRLKLDQSAEYKQAVEQARAAAKQSGEDKKAGFKADWAAFETNLLGQAYLMHTVRQNPVQEADVKAAYDQFSKRYKGTQEVQLGEILTRSSADAEKAIADLKAKKSFSSVLQQYSMDERAKQTGGISANYIPLKDLEQNMPQVYAAVKDLKKGGYTAKPLFDGNVYGVFYINDRRSIKVPTYDQTKNNIAGDLQEARVDAAIRSLMQKADIKPAK</sequence>
<dbReference type="PANTHER" id="PTHR47245">
    <property type="entry name" value="PEPTIDYLPROLYL ISOMERASE"/>
    <property type="match status" value="1"/>
</dbReference>
<feature type="domain" description="PpiC" evidence="9">
    <location>
        <begin position="153"/>
        <end position="248"/>
    </location>
</feature>
<protein>
    <recommendedName>
        <fullName evidence="3">peptidylprolyl isomerase</fullName>
        <ecNumber evidence="3">5.2.1.8</ecNumber>
    </recommendedName>
</protein>
<dbReference type="SUPFAM" id="SSF54534">
    <property type="entry name" value="FKBP-like"/>
    <property type="match status" value="1"/>
</dbReference>
<dbReference type="PROSITE" id="PS50198">
    <property type="entry name" value="PPIC_PPIASE_2"/>
    <property type="match status" value="1"/>
</dbReference>
<evidence type="ECO:0000313" key="11">
    <source>
        <dbReference type="Proteomes" id="UP000254651"/>
    </source>
</evidence>
<evidence type="ECO:0000259" key="9">
    <source>
        <dbReference type="PROSITE" id="PS50198"/>
    </source>
</evidence>
<feature type="chain" id="PRO_5016573643" description="peptidylprolyl isomerase" evidence="8">
    <location>
        <begin position="22"/>
        <end position="290"/>
    </location>
</feature>
<gene>
    <name evidence="10" type="primary">cbf2</name>
    <name evidence="10" type="ORF">NCTC10295_00054</name>
</gene>
<reference evidence="10 11" key="1">
    <citation type="submission" date="2018-06" db="EMBL/GenBank/DDBJ databases">
        <authorList>
            <consortium name="Pathogen Informatics"/>
            <person name="Doyle S."/>
        </authorList>
    </citation>
    <scope>NUCLEOTIDE SEQUENCE [LARGE SCALE GENOMIC DNA]</scope>
    <source>
        <strain evidence="10 11">NCTC10295</strain>
    </source>
</reference>
<dbReference type="InterPro" id="IPR027304">
    <property type="entry name" value="Trigger_fact/SurA_dom_sf"/>
</dbReference>
<evidence type="ECO:0000256" key="7">
    <source>
        <dbReference type="PROSITE-ProRule" id="PRU00278"/>
    </source>
</evidence>
<evidence type="ECO:0000256" key="6">
    <source>
        <dbReference type="ARBA" id="ARBA00023235"/>
    </source>
</evidence>
<dbReference type="RefSeq" id="WP_066080186.1">
    <property type="nucleotide sequence ID" value="NZ_CP181246.1"/>
</dbReference>
<name>A0A378UFQ6_BERDE</name>
<dbReference type="InterPro" id="IPR000297">
    <property type="entry name" value="PPIase_PpiC"/>
</dbReference>
<organism evidence="10 11">
    <name type="scientific">Bergeriella denitrificans</name>
    <name type="common">Neisseria denitrificans</name>
    <dbReference type="NCBI Taxonomy" id="494"/>
    <lineage>
        <taxon>Bacteria</taxon>
        <taxon>Pseudomonadati</taxon>
        <taxon>Pseudomonadota</taxon>
        <taxon>Betaproteobacteria</taxon>
        <taxon>Neisseriales</taxon>
        <taxon>Neisseriaceae</taxon>
        <taxon>Bergeriella</taxon>
    </lineage>
</organism>
<accession>A0A378UFQ6</accession>
<dbReference type="GO" id="GO:0003755">
    <property type="term" value="F:peptidyl-prolyl cis-trans isomerase activity"/>
    <property type="evidence" value="ECO:0007669"/>
    <property type="project" value="UniProtKB-KW"/>
</dbReference>
<dbReference type="InterPro" id="IPR046357">
    <property type="entry name" value="PPIase_dom_sf"/>
</dbReference>
<evidence type="ECO:0000256" key="8">
    <source>
        <dbReference type="SAM" id="SignalP"/>
    </source>
</evidence>
<evidence type="ECO:0000256" key="1">
    <source>
        <dbReference type="ARBA" id="ARBA00000971"/>
    </source>
</evidence>
<dbReference type="AlphaFoldDB" id="A0A378UFQ6"/>
<comment type="catalytic activity">
    <reaction evidence="1">
        <text>[protein]-peptidylproline (omega=180) = [protein]-peptidylproline (omega=0)</text>
        <dbReference type="Rhea" id="RHEA:16237"/>
        <dbReference type="Rhea" id="RHEA-COMP:10747"/>
        <dbReference type="Rhea" id="RHEA-COMP:10748"/>
        <dbReference type="ChEBI" id="CHEBI:83833"/>
        <dbReference type="ChEBI" id="CHEBI:83834"/>
        <dbReference type="EC" id="5.2.1.8"/>
    </reaction>
</comment>
<dbReference type="Proteomes" id="UP000254651">
    <property type="component" value="Unassembled WGS sequence"/>
</dbReference>
<evidence type="ECO:0000256" key="5">
    <source>
        <dbReference type="ARBA" id="ARBA00023110"/>
    </source>
</evidence>
<keyword evidence="4 8" id="KW-0732">Signal</keyword>